<dbReference type="STRING" id="1670800.BSQ44_08855"/>
<proteinExistence type="predicted"/>
<keyword evidence="1" id="KW-1133">Transmembrane helix</keyword>
<feature type="chain" id="PRO_5013222046" description="Holin" evidence="2">
    <location>
        <begin position="20"/>
        <end position="64"/>
    </location>
</feature>
<dbReference type="Proteomes" id="UP000182840">
    <property type="component" value="Chromosome"/>
</dbReference>
<evidence type="ECO:0000313" key="4">
    <source>
        <dbReference type="Proteomes" id="UP000182840"/>
    </source>
</evidence>
<feature type="signal peptide" evidence="2">
    <location>
        <begin position="1"/>
        <end position="19"/>
    </location>
</feature>
<reference evidence="4" key="1">
    <citation type="submission" date="2016-11" db="EMBL/GenBank/DDBJ databases">
        <title>Mesorhizobium oceanicum sp. nov., isolated from deep seawater in South China Sea.</title>
        <authorList>
            <person name="Fu G.-Y."/>
        </authorList>
    </citation>
    <scope>NUCLEOTIDE SEQUENCE [LARGE SCALE GENOMIC DNA]</scope>
    <source>
        <strain evidence="4">B7</strain>
    </source>
</reference>
<evidence type="ECO:0000256" key="1">
    <source>
        <dbReference type="SAM" id="Phobius"/>
    </source>
</evidence>
<gene>
    <name evidence="3" type="ORF">BSQ44_08855</name>
</gene>
<evidence type="ECO:0000256" key="2">
    <source>
        <dbReference type="SAM" id="SignalP"/>
    </source>
</evidence>
<accession>A0A1L3SPX2</accession>
<keyword evidence="1" id="KW-0812">Transmembrane</keyword>
<organism evidence="3 4">
    <name type="scientific">Aquibium oceanicum</name>
    <dbReference type="NCBI Taxonomy" id="1670800"/>
    <lineage>
        <taxon>Bacteria</taxon>
        <taxon>Pseudomonadati</taxon>
        <taxon>Pseudomonadota</taxon>
        <taxon>Alphaproteobacteria</taxon>
        <taxon>Hyphomicrobiales</taxon>
        <taxon>Phyllobacteriaceae</taxon>
        <taxon>Aquibium</taxon>
    </lineage>
</organism>
<dbReference type="RefSeq" id="WP_072603156.1">
    <property type="nucleotide sequence ID" value="NZ_CP018171.1"/>
</dbReference>
<keyword evidence="4" id="KW-1185">Reference proteome</keyword>
<evidence type="ECO:0008006" key="5">
    <source>
        <dbReference type="Google" id="ProtNLM"/>
    </source>
</evidence>
<dbReference type="AlphaFoldDB" id="A0A1L3SPX2"/>
<dbReference type="KEGG" id="meso:BSQ44_08855"/>
<sequence length="64" mass="6608">MMKQIKAVAGATMAGIASAGTAVVVVPPEVAMPWYGYVVVGAINAGLTYLAVYWPRNAPAKNAE</sequence>
<dbReference type="EMBL" id="CP018171">
    <property type="protein sequence ID" value="APH71466.1"/>
    <property type="molecule type" value="Genomic_DNA"/>
</dbReference>
<keyword evidence="2" id="KW-0732">Signal</keyword>
<keyword evidence="1" id="KW-0472">Membrane</keyword>
<name>A0A1L3SPX2_9HYPH</name>
<evidence type="ECO:0000313" key="3">
    <source>
        <dbReference type="EMBL" id="APH71466.1"/>
    </source>
</evidence>
<feature type="transmembrane region" description="Helical" evidence="1">
    <location>
        <begin position="32"/>
        <end position="54"/>
    </location>
</feature>
<protein>
    <recommendedName>
        <fullName evidence="5">Holin</fullName>
    </recommendedName>
</protein>